<gene>
    <name evidence="5" type="ORF">EAS64_27615</name>
</gene>
<evidence type="ECO:0000256" key="3">
    <source>
        <dbReference type="ARBA" id="ARBA00023163"/>
    </source>
</evidence>
<comment type="caution">
    <text evidence="5">The sequence shown here is derived from an EMBL/GenBank/DDBJ whole genome shotgun (WGS) entry which is preliminary data.</text>
</comment>
<dbReference type="PANTHER" id="PTHR30154">
    <property type="entry name" value="LEUCINE-RESPONSIVE REGULATORY PROTEIN"/>
    <property type="match status" value="1"/>
</dbReference>
<dbReference type="Gene3D" id="1.10.10.10">
    <property type="entry name" value="Winged helix-like DNA-binding domain superfamily/Winged helix DNA-binding domain"/>
    <property type="match status" value="1"/>
</dbReference>
<protein>
    <submittedName>
        <fullName evidence="5">Lrp/AsnC family transcriptional regulator</fullName>
    </submittedName>
</protein>
<evidence type="ECO:0000256" key="2">
    <source>
        <dbReference type="ARBA" id="ARBA00023125"/>
    </source>
</evidence>
<dbReference type="Pfam" id="PF01037">
    <property type="entry name" value="AsnC_trans_reg"/>
    <property type="match status" value="1"/>
</dbReference>
<accession>A0A6P2BW93</accession>
<dbReference type="Gene3D" id="3.30.70.920">
    <property type="match status" value="1"/>
</dbReference>
<keyword evidence="1" id="KW-0805">Transcription regulation</keyword>
<organism evidence="5 6">
    <name type="scientific">Trebonia kvetii</name>
    <dbReference type="NCBI Taxonomy" id="2480626"/>
    <lineage>
        <taxon>Bacteria</taxon>
        <taxon>Bacillati</taxon>
        <taxon>Actinomycetota</taxon>
        <taxon>Actinomycetes</taxon>
        <taxon>Streptosporangiales</taxon>
        <taxon>Treboniaceae</taxon>
        <taxon>Trebonia</taxon>
    </lineage>
</organism>
<dbReference type="Proteomes" id="UP000460272">
    <property type="component" value="Unassembled WGS sequence"/>
</dbReference>
<dbReference type="AlphaFoldDB" id="A0A6P2BW93"/>
<dbReference type="InterPro" id="IPR036390">
    <property type="entry name" value="WH_DNA-bd_sf"/>
</dbReference>
<feature type="domain" description="HTH asnC-type" evidence="4">
    <location>
        <begin position="3"/>
        <end position="64"/>
    </location>
</feature>
<dbReference type="SUPFAM" id="SSF46785">
    <property type="entry name" value="Winged helix' DNA-binding domain"/>
    <property type="match status" value="1"/>
</dbReference>
<evidence type="ECO:0000259" key="4">
    <source>
        <dbReference type="PROSITE" id="PS50956"/>
    </source>
</evidence>
<evidence type="ECO:0000313" key="5">
    <source>
        <dbReference type="EMBL" id="TVZ02551.1"/>
    </source>
</evidence>
<dbReference type="Pfam" id="PF13404">
    <property type="entry name" value="HTH_AsnC-type"/>
    <property type="match status" value="1"/>
</dbReference>
<dbReference type="InterPro" id="IPR000485">
    <property type="entry name" value="AsnC-type_HTH_dom"/>
</dbReference>
<evidence type="ECO:0000313" key="6">
    <source>
        <dbReference type="Proteomes" id="UP000460272"/>
    </source>
</evidence>
<dbReference type="InterPro" id="IPR019888">
    <property type="entry name" value="Tscrpt_reg_AsnC-like"/>
</dbReference>
<evidence type="ECO:0000256" key="1">
    <source>
        <dbReference type="ARBA" id="ARBA00023015"/>
    </source>
</evidence>
<dbReference type="GO" id="GO:0043565">
    <property type="term" value="F:sequence-specific DNA binding"/>
    <property type="evidence" value="ECO:0007669"/>
    <property type="project" value="InterPro"/>
</dbReference>
<sequence length="160" mass="17563">MQLDELDRSLLVLLLENPRGGLREHARTLGIARGTVASRFLRLQESGVITGFGPRVSPRAFGYSMLAFVHLDLTQGYLDSVVENLADIPEVVEAYTVTGGGDLLCHVVARNPEELEVVLQRMIAVPGVQRTSSQVALTQRIPFRVLPLVKNDKWSAGRSS</sequence>
<dbReference type="EMBL" id="RPFW01000005">
    <property type="protein sequence ID" value="TVZ02551.1"/>
    <property type="molecule type" value="Genomic_DNA"/>
</dbReference>
<keyword evidence="2" id="KW-0238">DNA-binding</keyword>
<dbReference type="InterPro" id="IPR011008">
    <property type="entry name" value="Dimeric_a/b-barrel"/>
</dbReference>
<dbReference type="OrthoDB" id="9809462at2"/>
<proteinExistence type="predicted"/>
<reference evidence="5 6" key="1">
    <citation type="submission" date="2018-11" db="EMBL/GenBank/DDBJ databases">
        <title>Trebonia kvetii gen.nov., sp.nov., a novel acidophilic actinobacterium, and proposal of the new actinobacterial family Treboniaceae fam. nov.</title>
        <authorList>
            <person name="Rapoport D."/>
            <person name="Sagova-Mareckova M."/>
            <person name="Sedlacek I."/>
            <person name="Provaznik J."/>
            <person name="Kralova S."/>
            <person name="Pavlinic D."/>
            <person name="Benes V."/>
            <person name="Kopecky J."/>
        </authorList>
    </citation>
    <scope>NUCLEOTIDE SEQUENCE [LARGE SCALE GENOMIC DNA]</scope>
    <source>
        <strain evidence="5 6">15Tr583</strain>
    </source>
</reference>
<name>A0A6P2BW93_9ACTN</name>
<dbReference type="InterPro" id="IPR036388">
    <property type="entry name" value="WH-like_DNA-bd_sf"/>
</dbReference>
<keyword evidence="3" id="KW-0804">Transcription</keyword>
<dbReference type="PRINTS" id="PR00033">
    <property type="entry name" value="HTHASNC"/>
</dbReference>
<dbReference type="PROSITE" id="PS50956">
    <property type="entry name" value="HTH_ASNC_2"/>
    <property type="match status" value="1"/>
</dbReference>
<dbReference type="SUPFAM" id="SSF54909">
    <property type="entry name" value="Dimeric alpha+beta barrel"/>
    <property type="match status" value="1"/>
</dbReference>
<dbReference type="InterPro" id="IPR019887">
    <property type="entry name" value="Tscrpt_reg_AsnC/Lrp_C"/>
</dbReference>
<dbReference type="RefSeq" id="WP_145857673.1">
    <property type="nucleotide sequence ID" value="NZ_RPFW01000005.1"/>
</dbReference>
<dbReference type="SMART" id="SM00344">
    <property type="entry name" value="HTH_ASNC"/>
    <property type="match status" value="1"/>
</dbReference>
<dbReference type="GO" id="GO:0005829">
    <property type="term" value="C:cytosol"/>
    <property type="evidence" value="ECO:0007669"/>
    <property type="project" value="TreeGrafter"/>
</dbReference>
<dbReference type="GO" id="GO:0043200">
    <property type="term" value="P:response to amino acid"/>
    <property type="evidence" value="ECO:0007669"/>
    <property type="project" value="TreeGrafter"/>
</dbReference>
<dbReference type="PANTHER" id="PTHR30154:SF34">
    <property type="entry name" value="TRANSCRIPTIONAL REGULATOR AZLB"/>
    <property type="match status" value="1"/>
</dbReference>
<keyword evidence="6" id="KW-1185">Reference proteome</keyword>